<dbReference type="InterPro" id="IPR007110">
    <property type="entry name" value="Ig-like_dom"/>
</dbReference>
<feature type="compositionally biased region" description="Basic and acidic residues" evidence="1">
    <location>
        <begin position="16"/>
        <end position="36"/>
    </location>
</feature>
<evidence type="ECO:0000259" key="2">
    <source>
        <dbReference type="PROSITE" id="PS50835"/>
    </source>
</evidence>
<feature type="region of interest" description="Disordered" evidence="1">
    <location>
        <begin position="1"/>
        <end position="102"/>
    </location>
</feature>
<reference evidence="3" key="1">
    <citation type="submission" date="2020-06" db="EMBL/GenBank/DDBJ databases">
        <title>WGS assembly of Ceratodon purpureus strain R40.</title>
        <authorList>
            <person name="Carey S.B."/>
            <person name="Jenkins J."/>
            <person name="Shu S."/>
            <person name="Lovell J.T."/>
            <person name="Sreedasyam A."/>
            <person name="Maumus F."/>
            <person name="Tiley G.P."/>
            <person name="Fernandez-Pozo N."/>
            <person name="Barry K."/>
            <person name="Chen C."/>
            <person name="Wang M."/>
            <person name="Lipzen A."/>
            <person name="Daum C."/>
            <person name="Saski C.A."/>
            <person name="Payton A.C."/>
            <person name="Mcbreen J.C."/>
            <person name="Conrad R.E."/>
            <person name="Kollar L.M."/>
            <person name="Olsson S."/>
            <person name="Huttunen S."/>
            <person name="Landis J.B."/>
            <person name="Wickett N.J."/>
            <person name="Johnson M.G."/>
            <person name="Rensing S.A."/>
            <person name="Grimwood J."/>
            <person name="Schmutz J."/>
            <person name="Mcdaniel S.F."/>
        </authorList>
    </citation>
    <scope>NUCLEOTIDE SEQUENCE</scope>
    <source>
        <strain evidence="3">R40</strain>
    </source>
</reference>
<proteinExistence type="predicted"/>
<name>A0A8T0ICB0_CERPU</name>
<accession>A0A8T0ICB0</accession>
<dbReference type="AlphaFoldDB" id="A0A8T0ICB0"/>
<evidence type="ECO:0000313" key="3">
    <source>
        <dbReference type="EMBL" id="KAG0581384.1"/>
    </source>
</evidence>
<comment type="caution">
    <text evidence="3">The sequence shown here is derived from an EMBL/GenBank/DDBJ whole genome shotgun (WGS) entry which is preliminary data.</text>
</comment>
<dbReference type="PROSITE" id="PS50835">
    <property type="entry name" value="IG_LIKE"/>
    <property type="match status" value="1"/>
</dbReference>
<evidence type="ECO:0000313" key="4">
    <source>
        <dbReference type="Proteomes" id="UP000822688"/>
    </source>
</evidence>
<gene>
    <name evidence="3" type="ORF">KC19_4G247100</name>
</gene>
<dbReference type="Proteomes" id="UP000822688">
    <property type="component" value="Chromosome 4"/>
</dbReference>
<feature type="domain" description="Ig-like" evidence="2">
    <location>
        <begin position="59"/>
        <end position="102"/>
    </location>
</feature>
<feature type="compositionally biased region" description="Polar residues" evidence="1">
    <location>
        <begin position="72"/>
        <end position="94"/>
    </location>
</feature>
<sequence length="102" mass="11673">MRAAHARSHSHAIIPARERAPQSSMERGRRALHDDTVTSSDCGLRRRRRSTRHRDTSSPRAITSPHRRSSGLRRQTLSCSSEGRNAWSTQSLDLQSEDVRWE</sequence>
<evidence type="ECO:0000256" key="1">
    <source>
        <dbReference type="SAM" id="MobiDB-lite"/>
    </source>
</evidence>
<feature type="compositionally biased region" description="Basic residues" evidence="1">
    <location>
        <begin position="1"/>
        <end position="10"/>
    </location>
</feature>
<organism evidence="3 4">
    <name type="scientific">Ceratodon purpureus</name>
    <name type="common">Fire moss</name>
    <name type="synonym">Dicranum purpureum</name>
    <dbReference type="NCBI Taxonomy" id="3225"/>
    <lineage>
        <taxon>Eukaryota</taxon>
        <taxon>Viridiplantae</taxon>
        <taxon>Streptophyta</taxon>
        <taxon>Embryophyta</taxon>
        <taxon>Bryophyta</taxon>
        <taxon>Bryophytina</taxon>
        <taxon>Bryopsida</taxon>
        <taxon>Dicranidae</taxon>
        <taxon>Pseudoditrichales</taxon>
        <taxon>Ditrichaceae</taxon>
        <taxon>Ceratodon</taxon>
    </lineage>
</organism>
<dbReference type="EMBL" id="CM026424">
    <property type="protein sequence ID" value="KAG0581384.1"/>
    <property type="molecule type" value="Genomic_DNA"/>
</dbReference>
<keyword evidence="4" id="KW-1185">Reference proteome</keyword>
<protein>
    <recommendedName>
        <fullName evidence="2">Ig-like domain-containing protein</fullName>
    </recommendedName>
</protein>